<dbReference type="InterPro" id="IPR009057">
    <property type="entry name" value="Homeodomain-like_sf"/>
</dbReference>
<evidence type="ECO:0000313" key="3">
    <source>
        <dbReference type="EMBL" id="KAH0815316.1"/>
    </source>
</evidence>
<organism evidence="3 4">
    <name type="scientific">Tenebrio molitor</name>
    <name type="common">Yellow mealworm beetle</name>
    <dbReference type="NCBI Taxonomy" id="7067"/>
    <lineage>
        <taxon>Eukaryota</taxon>
        <taxon>Metazoa</taxon>
        <taxon>Ecdysozoa</taxon>
        <taxon>Arthropoda</taxon>
        <taxon>Hexapoda</taxon>
        <taxon>Insecta</taxon>
        <taxon>Pterygota</taxon>
        <taxon>Neoptera</taxon>
        <taxon>Endopterygota</taxon>
        <taxon>Coleoptera</taxon>
        <taxon>Polyphaga</taxon>
        <taxon>Cucujiformia</taxon>
        <taxon>Tenebrionidae</taxon>
        <taxon>Tenebrio</taxon>
    </lineage>
</organism>
<dbReference type="PANTHER" id="PTHR46068">
    <property type="entry name" value="PROTEIN CBG27172"/>
    <property type="match status" value="1"/>
</dbReference>
<evidence type="ECO:0000256" key="1">
    <source>
        <dbReference type="ARBA" id="ARBA00004123"/>
    </source>
</evidence>
<dbReference type="SUPFAM" id="SSF46689">
    <property type="entry name" value="Homeodomain-like"/>
    <property type="match status" value="1"/>
</dbReference>
<proteinExistence type="predicted"/>
<reference evidence="3" key="1">
    <citation type="journal article" date="2020" name="J Insects Food Feed">
        <title>The yellow mealworm (Tenebrio molitor) genome: a resource for the emerging insects as food and feed industry.</title>
        <authorList>
            <person name="Eriksson T."/>
            <person name="Andere A."/>
            <person name="Kelstrup H."/>
            <person name="Emery V."/>
            <person name="Picard C."/>
        </authorList>
    </citation>
    <scope>NUCLEOTIDE SEQUENCE</scope>
    <source>
        <strain evidence="3">Stoneville</strain>
        <tissue evidence="3">Whole head</tissue>
    </source>
</reference>
<dbReference type="GO" id="GO:0005634">
    <property type="term" value="C:nucleus"/>
    <property type="evidence" value="ECO:0007669"/>
    <property type="project" value="UniProtKB-SubCell"/>
</dbReference>
<comment type="subcellular location">
    <subcellularLocation>
        <location evidence="1">Nucleus</location>
    </subcellularLocation>
</comment>
<dbReference type="InterPro" id="IPR036397">
    <property type="entry name" value="RNaseH_sf"/>
</dbReference>
<evidence type="ECO:0000313" key="4">
    <source>
        <dbReference type="Proteomes" id="UP000719412"/>
    </source>
</evidence>
<protein>
    <recommendedName>
        <fullName evidence="5">Tc1-like transposase DDE domain-containing protein</fullName>
    </recommendedName>
</protein>
<accession>A0A8J6LIS9</accession>
<dbReference type="Proteomes" id="UP000719412">
    <property type="component" value="Unassembled WGS sequence"/>
</dbReference>
<reference evidence="3" key="2">
    <citation type="submission" date="2021-08" db="EMBL/GenBank/DDBJ databases">
        <authorList>
            <person name="Eriksson T."/>
        </authorList>
    </citation>
    <scope>NUCLEOTIDE SEQUENCE</scope>
    <source>
        <strain evidence="3">Stoneville</strain>
        <tissue evidence="3">Whole head</tissue>
    </source>
</reference>
<sequence>MNRNSYHLTVEQAAMAIALLNDGRSQRYVARTLEMNQSTVSRIAQRYQETGELKRRSGQGRKKGMEKAGEPYAQCTMVGRESFGGGTLTVWGGINLQAKTDLVHVGQGALNAHRYITRILESHENARPHVARVVTRYFEEVQIQKLDWPARIPDCNPIEHVWDKLGRSIKARRNRPQTLNQLLEALNEEWEQMDHAVIQELILSMPRRMAAVIQAGGSNTRY</sequence>
<dbReference type="Gene3D" id="3.30.420.10">
    <property type="entry name" value="Ribonuclease H-like superfamily/Ribonuclease H"/>
    <property type="match status" value="1"/>
</dbReference>
<feature type="region of interest" description="Disordered" evidence="2">
    <location>
        <begin position="50"/>
        <end position="69"/>
    </location>
</feature>
<keyword evidence="4" id="KW-1185">Reference proteome</keyword>
<gene>
    <name evidence="3" type="ORF">GEV33_007475</name>
</gene>
<dbReference type="PANTHER" id="PTHR46068:SF1">
    <property type="entry name" value="TRANSPOSASE IS30-LIKE HTH DOMAIN-CONTAINING PROTEIN"/>
    <property type="match status" value="1"/>
</dbReference>
<evidence type="ECO:0000256" key="2">
    <source>
        <dbReference type="SAM" id="MobiDB-lite"/>
    </source>
</evidence>
<comment type="caution">
    <text evidence="3">The sequence shown here is derived from an EMBL/GenBank/DDBJ whole genome shotgun (WGS) entry which is preliminary data.</text>
</comment>
<name>A0A8J6LIS9_TENMO</name>
<dbReference type="GO" id="GO:0003676">
    <property type="term" value="F:nucleic acid binding"/>
    <property type="evidence" value="ECO:0007669"/>
    <property type="project" value="InterPro"/>
</dbReference>
<dbReference type="EMBL" id="JABDTM020023253">
    <property type="protein sequence ID" value="KAH0815316.1"/>
    <property type="molecule type" value="Genomic_DNA"/>
</dbReference>
<evidence type="ECO:0008006" key="5">
    <source>
        <dbReference type="Google" id="ProtNLM"/>
    </source>
</evidence>
<dbReference type="AlphaFoldDB" id="A0A8J6LIS9"/>